<dbReference type="AlphaFoldDB" id="A0A371H5E9"/>
<feature type="non-terminal residue" evidence="2">
    <location>
        <position position="1"/>
    </location>
</feature>
<keyword evidence="3" id="KW-1185">Reference proteome</keyword>
<organism evidence="2 3">
    <name type="scientific">Mucuna pruriens</name>
    <name type="common">Velvet bean</name>
    <name type="synonym">Dolichos pruriens</name>
    <dbReference type="NCBI Taxonomy" id="157652"/>
    <lineage>
        <taxon>Eukaryota</taxon>
        <taxon>Viridiplantae</taxon>
        <taxon>Streptophyta</taxon>
        <taxon>Embryophyta</taxon>
        <taxon>Tracheophyta</taxon>
        <taxon>Spermatophyta</taxon>
        <taxon>Magnoliopsida</taxon>
        <taxon>eudicotyledons</taxon>
        <taxon>Gunneridae</taxon>
        <taxon>Pentapetalae</taxon>
        <taxon>rosids</taxon>
        <taxon>fabids</taxon>
        <taxon>Fabales</taxon>
        <taxon>Fabaceae</taxon>
        <taxon>Papilionoideae</taxon>
        <taxon>50 kb inversion clade</taxon>
        <taxon>NPAAA clade</taxon>
        <taxon>indigoferoid/millettioid clade</taxon>
        <taxon>Phaseoleae</taxon>
        <taxon>Mucuna</taxon>
    </lineage>
</organism>
<gene>
    <name evidence="2" type="ORF">CR513_19101</name>
</gene>
<reference evidence="2" key="1">
    <citation type="submission" date="2018-05" db="EMBL/GenBank/DDBJ databases">
        <title>Draft genome of Mucuna pruriens seed.</title>
        <authorList>
            <person name="Nnadi N.E."/>
            <person name="Vos R."/>
            <person name="Hasami M.H."/>
            <person name="Devisetty U.K."/>
            <person name="Aguiy J.C."/>
        </authorList>
    </citation>
    <scope>NUCLEOTIDE SEQUENCE [LARGE SCALE GENOMIC DNA]</scope>
    <source>
        <strain evidence="2">JCA_2017</strain>
    </source>
</reference>
<evidence type="ECO:0000256" key="1">
    <source>
        <dbReference type="SAM" id="MobiDB-lite"/>
    </source>
</evidence>
<proteinExistence type="predicted"/>
<evidence type="ECO:0000313" key="3">
    <source>
        <dbReference type="Proteomes" id="UP000257109"/>
    </source>
</evidence>
<name>A0A371H5E9_MUCPR</name>
<accession>A0A371H5E9</accession>
<comment type="caution">
    <text evidence="2">The sequence shown here is derived from an EMBL/GenBank/DDBJ whole genome shotgun (WGS) entry which is preliminary data.</text>
</comment>
<feature type="region of interest" description="Disordered" evidence="1">
    <location>
        <begin position="161"/>
        <end position="186"/>
    </location>
</feature>
<dbReference type="OrthoDB" id="1828774at2759"/>
<dbReference type="Proteomes" id="UP000257109">
    <property type="component" value="Unassembled WGS sequence"/>
</dbReference>
<dbReference type="EMBL" id="QJKJ01003521">
    <property type="protein sequence ID" value="RDX98038.1"/>
    <property type="molecule type" value="Genomic_DNA"/>
</dbReference>
<protein>
    <submittedName>
        <fullName evidence="2">Uncharacterized protein</fullName>
    </submittedName>
</protein>
<evidence type="ECO:0000313" key="2">
    <source>
        <dbReference type="EMBL" id="RDX98038.1"/>
    </source>
</evidence>
<sequence length="186" mass="20152">MIDAASGGALMDKTSVATIHMISNMASNTQQFGIRGAITNKAVNEVGSIDNLRMENQLIELMSLVRQLVVCGICTSVEHLIDMCPTLQETVSDNIWIHAEHSSPESVPLSTAENEISHATIPTSMEEWMEFQQNMNATMHDLKMQIGQLANLVSQLQSAGSGNLPSQPILNPKGGNMSDMTLRSGK</sequence>